<dbReference type="EMBL" id="JAKNGO010000014">
    <property type="protein sequence ID" value="MCG4688563.1"/>
    <property type="molecule type" value="Genomic_DNA"/>
</dbReference>
<evidence type="ECO:0000313" key="1">
    <source>
        <dbReference type="EMBL" id="MCG4688563.1"/>
    </source>
</evidence>
<evidence type="ECO:0000313" key="2">
    <source>
        <dbReference type="Proteomes" id="UP001200843"/>
    </source>
</evidence>
<proteinExistence type="predicted"/>
<reference evidence="1" key="1">
    <citation type="submission" date="2022-01" db="EMBL/GenBank/DDBJ databases">
        <title>Collection of gut derived symbiotic bacterial strains cultured from healthy donors.</title>
        <authorList>
            <person name="Lin H."/>
            <person name="Kohout C."/>
            <person name="Waligurski E."/>
            <person name="Pamer E.G."/>
        </authorList>
    </citation>
    <scope>NUCLEOTIDE SEQUENCE</scope>
    <source>
        <strain evidence="1">DFI.6.72</strain>
    </source>
</reference>
<dbReference type="Proteomes" id="UP001200843">
    <property type="component" value="Unassembled WGS sequence"/>
</dbReference>
<accession>A0AAW5BE62</accession>
<protein>
    <submittedName>
        <fullName evidence="1">Uncharacterized protein</fullName>
    </submittedName>
</protein>
<sequence length="110" mass="11866">MMSFGFDKYIISPIDMKNNKNISLTIDQAFVFLLAAMFSANICKLHSLHCGLLSNVKGAESTHFLHIALPQVTQDDTAGASLCQAHGLKENPIGIRIDALGLGAPHFGQL</sequence>
<comment type="caution">
    <text evidence="1">The sequence shown here is derived from an EMBL/GenBank/DDBJ whole genome shotgun (WGS) entry which is preliminary data.</text>
</comment>
<dbReference type="AlphaFoldDB" id="A0AAW5BE62"/>
<name>A0AAW5BE62_PHOVU</name>
<organism evidence="1 2">
    <name type="scientific">Phocaeicola vulgatus</name>
    <name type="common">Bacteroides vulgatus</name>
    <dbReference type="NCBI Taxonomy" id="821"/>
    <lineage>
        <taxon>Bacteria</taxon>
        <taxon>Pseudomonadati</taxon>
        <taxon>Bacteroidota</taxon>
        <taxon>Bacteroidia</taxon>
        <taxon>Bacteroidales</taxon>
        <taxon>Bacteroidaceae</taxon>
        <taxon>Phocaeicola</taxon>
    </lineage>
</organism>
<dbReference type="RefSeq" id="WP_178309789.1">
    <property type="nucleotide sequence ID" value="NZ_JAJCKB010000004.1"/>
</dbReference>
<gene>
    <name evidence="1" type="ORF">L0N01_08090</name>
</gene>